<accession>A0AA37XFR1</accession>
<reference evidence="3" key="2">
    <citation type="submission" date="2023-02" db="EMBL/GenBank/DDBJ databases">
        <authorList>
            <person name="Sun Q."/>
            <person name="Mori K."/>
        </authorList>
    </citation>
    <scope>NUCLEOTIDE SEQUENCE</scope>
    <source>
        <strain evidence="3">NBRC 112290</strain>
    </source>
</reference>
<dbReference type="Proteomes" id="UP001157161">
    <property type="component" value="Unassembled WGS sequence"/>
</dbReference>
<feature type="transmembrane region" description="Helical" evidence="1">
    <location>
        <begin position="421"/>
        <end position="441"/>
    </location>
</feature>
<dbReference type="EMBL" id="BSUM01000001">
    <property type="protein sequence ID" value="GMA32356.1"/>
    <property type="molecule type" value="Genomic_DNA"/>
</dbReference>
<protein>
    <recommendedName>
        <fullName evidence="2">EccD-like transmembrane domain-containing protein</fullName>
    </recommendedName>
</protein>
<dbReference type="InterPro" id="IPR024962">
    <property type="entry name" value="YukD-like"/>
</dbReference>
<feature type="transmembrane region" description="Helical" evidence="1">
    <location>
        <begin position="136"/>
        <end position="156"/>
    </location>
</feature>
<evidence type="ECO:0000313" key="4">
    <source>
        <dbReference type="Proteomes" id="UP001157161"/>
    </source>
</evidence>
<keyword evidence="4" id="KW-1185">Reference proteome</keyword>
<organism evidence="3 4">
    <name type="scientific">Litorihabitans aurantiacus</name>
    <dbReference type="NCBI Taxonomy" id="1930061"/>
    <lineage>
        <taxon>Bacteria</taxon>
        <taxon>Bacillati</taxon>
        <taxon>Actinomycetota</taxon>
        <taxon>Actinomycetes</taxon>
        <taxon>Micrococcales</taxon>
        <taxon>Beutenbergiaceae</taxon>
        <taxon>Litorihabitans</taxon>
    </lineage>
</organism>
<dbReference type="Pfam" id="PF19053">
    <property type="entry name" value="EccD"/>
    <property type="match status" value="1"/>
</dbReference>
<dbReference type="Pfam" id="PF08817">
    <property type="entry name" value="YukD"/>
    <property type="match status" value="1"/>
</dbReference>
<feature type="transmembrane region" description="Helical" evidence="1">
    <location>
        <begin position="168"/>
        <end position="185"/>
    </location>
</feature>
<keyword evidence="1" id="KW-0812">Transmembrane</keyword>
<dbReference type="Gene3D" id="3.10.20.90">
    <property type="entry name" value="Phosphatidylinositol 3-kinase Catalytic Subunit, Chain A, domain 1"/>
    <property type="match status" value="1"/>
</dbReference>
<reference evidence="3" key="1">
    <citation type="journal article" date="2014" name="Int. J. Syst. Evol. Microbiol.">
        <title>Complete genome sequence of Corynebacterium casei LMG S-19264T (=DSM 44701T), isolated from a smear-ripened cheese.</title>
        <authorList>
            <consortium name="US DOE Joint Genome Institute (JGI-PGF)"/>
            <person name="Walter F."/>
            <person name="Albersmeier A."/>
            <person name="Kalinowski J."/>
            <person name="Ruckert C."/>
        </authorList>
    </citation>
    <scope>NUCLEOTIDE SEQUENCE</scope>
    <source>
        <strain evidence="3">NBRC 112290</strain>
    </source>
</reference>
<evidence type="ECO:0000256" key="1">
    <source>
        <dbReference type="SAM" id="Phobius"/>
    </source>
</evidence>
<comment type="caution">
    <text evidence="3">The sequence shown here is derived from an EMBL/GenBank/DDBJ whole genome shotgun (WGS) entry which is preliminary data.</text>
</comment>
<feature type="transmembrane region" description="Helical" evidence="1">
    <location>
        <begin position="225"/>
        <end position="244"/>
    </location>
</feature>
<feature type="transmembrane region" description="Helical" evidence="1">
    <location>
        <begin position="361"/>
        <end position="382"/>
    </location>
</feature>
<sequence length="442" mass="43222">MRVTVCAGPRRTDLTLPAEVALVEVLPGLARTLGALEVTSAHTGLELVTAQGRRLGGETTLAGAGVLEGAVLTLAPAQARAGASRYDDVVEAVADVIESGSEPWSPQDASRAAVGVASVFLLAGGAVLATSGLGPALAASLGGAGALLALVTAVVLDRTAAPRTAGMTIGIVASILAALAAFLGLDGPAALATGGAALALAAGGGATVVVAGLLAALAPGVRREMVAPGIAGTSALAVGAVTAWQGAGLAPVVTIVTFAVLACVLVGVPWLALAATPLRVVTPRDDREILADVPPVDVAAVREQAIDGQRLQIAMRAGAGVALVALTPGVAATGVAGLLLAVVAFGALLLTVRESRARWDVAVVTATGAAGVLLAILTAALARPDWRPALVVVLLAVAFAVVTSALLVTGRQLRLARLGDVAQLALLIALPPLAVVAAGAVP</sequence>
<dbReference type="InterPro" id="IPR044049">
    <property type="entry name" value="EccD_transm"/>
</dbReference>
<name>A0AA37XFR1_9MICO</name>
<feature type="domain" description="EccD-like transmembrane" evidence="2">
    <location>
        <begin position="111"/>
        <end position="439"/>
    </location>
</feature>
<dbReference type="AlphaFoldDB" id="A0AA37XFR1"/>
<feature type="transmembrane region" description="Helical" evidence="1">
    <location>
        <begin position="112"/>
        <end position="130"/>
    </location>
</feature>
<gene>
    <name evidence="3" type="ORF">GCM10025875_23480</name>
</gene>
<keyword evidence="1" id="KW-0472">Membrane</keyword>
<evidence type="ECO:0000313" key="3">
    <source>
        <dbReference type="EMBL" id="GMA32356.1"/>
    </source>
</evidence>
<feature type="transmembrane region" description="Helical" evidence="1">
    <location>
        <begin position="250"/>
        <end position="274"/>
    </location>
</feature>
<proteinExistence type="predicted"/>
<feature type="transmembrane region" description="Helical" evidence="1">
    <location>
        <begin position="389"/>
        <end position="409"/>
    </location>
</feature>
<feature type="transmembrane region" description="Helical" evidence="1">
    <location>
        <begin position="319"/>
        <end position="349"/>
    </location>
</feature>
<keyword evidence="1" id="KW-1133">Transmembrane helix</keyword>
<feature type="transmembrane region" description="Helical" evidence="1">
    <location>
        <begin position="197"/>
        <end position="218"/>
    </location>
</feature>
<evidence type="ECO:0000259" key="2">
    <source>
        <dbReference type="Pfam" id="PF19053"/>
    </source>
</evidence>